<feature type="non-terminal residue" evidence="7">
    <location>
        <position position="1"/>
    </location>
</feature>
<accession>A0A383A8J5</accession>
<dbReference type="GO" id="GO:0016020">
    <property type="term" value="C:membrane"/>
    <property type="evidence" value="ECO:0007669"/>
    <property type="project" value="UniProtKB-SubCell"/>
</dbReference>
<evidence type="ECO:0000256" key="1">
    <source>
        <dbReference type="ARBA" id="ARBA00004370"/>
    </source>
</evidence>
<feature type="transmembrane region" description="Helical" evidence="5">
    <location>
        <begin position="83"/>
        <end position="101"/>
    </location>
</feature>
<feature type="transmembrane region" description="Helical" evidence="5">
    <location>
        <begin position="43"/>
        <end position="62"/>
    </location>
</feature>
<dbReference type="InterPro" id="IPR006694">
    <property type="entry name" value="Fatty_acid_hydroxylase"/>
</dbReference>
<keyword evidence="3 5" id="KW-1133">Transmembrane helix</keyword>
<comment type="subcellular location">
    <subcellularLocation>
        <location evidence="1">Membrane</location>
    </subcellularLocation>
</comment>
<keyword evidence="2 5" id="KW-0812">Transmembrane</keyword>
<evidence type="ECO:0000313" key="7">
    <source>
        <dbReference type="EMBL" id="SVE03535.1"/>
    </source>
</evidence>
<gene>
    <name evidence="7" type="ORF">METZ01_LOCUS456389</name>
</gene>
<evidence type="ECO:0000256" key="5">
    <source>
        <dbReference type="SAM" id="Phobius"/>
    </source>
</evidence>
<reference evidence="7" key="1">
    <citation type="submission" date="2018-05" db="EMBL/GenBank/DDBJ databases">
        <authorList>
            <person name="Lanie J.A."/>
            <person name="Ng W.-L."/>
            <person name="Kazmierczak K.M."/>
            <person name="Andrzejewski T.M."/>
            <person name="Davidsen T.M."/>
            <person name="Wayne K.J."/>
            <person name="Tettelin H."/>
            <person name="Glass J.I."/>
            <person name="Rusch D."/>
            <person name="Podicherti R."/>
            <person name="Tsui H.-C.T."/>
            <person name="Winkler M.E."/>
        </authorList>
    </citation>
    <scope>NUCLEOTIDE SEQUENCE</scope>
</reference>
<protein>
    <recommendedName>
        <fullName evidence="6">Fatty acid hydroxylase domain-containing protein</fullName>
    </recommendedName>
</protein>
<feature type="transmembrane region" description="Helical" evidence="5">
    <location>
        <begin position="113"/>
        <end position="135"/>
    </location>
</feature>
<feature type="domain" description="Fatty acid hydroxylase" evidence="6">
    <location>
        <begin position="131"/>
        <end position="252"/>
    </location>
</feature>
<evidence type="ECO:0000256" key="2">
    <source>
        <dbReference type="ARBA" id="ARBA00022692"/>
    </source>
</evidence>
<organism evidence="7">
    <name type="scientific">marine metagenome</name>
    <dbReference type="NCBI Taxonomy" id="408172"/>
    <lineage>
        <taxon>unclassified sequences</taxon>
        <taxon>metagenomes</taxon>
        <taxon>ecological metagenomes</taxon>
    </lineage>
</organism>
<proteinExistence type="predicted"/>
<feature type="transmembrane region" description="Helical" evidence="5">
    <location>
        <begin position="12"/>
        <end position="31"/>
    </location>
</feature>
<dbReference type="InterPro" id="IPR050307">
    <property type="entry name" value="Sterol_Desaturase_Related"/>
</dbReference>
<dbReference type="GO" id="GO:0016491">
    <property type="term" value="F:oxidoreductase activity"/>
    <property type="evidence" value="ECO:0007669"/>
    <property type="project" value="InterPro"/>
</dbReference>
<keyword evidence="4 5" id="KW-0472">Membrane</keyword>
<dbReference type="PANTHER" id="PTHR11863">
    <property type="entry name" value="STEROL DESATURASE"/>
    <property type="match status" value="1"/>
</dbReference>
<feature type="transmembrane region" description="Helical" evidence="5">
    <location>
        <begin position="142"/>
        <end position="159"/>
    </location>
</feature>
<dbReference type="AlphaFoldDB" id="A0A383A8J5"/>
<evidence type="ECO:0000256" key="3">
    <source>
        <dbReference type="ARBA" id="ARBA00022989"/>
    </source>
</evidence>
<name>A0A383A8J5_9ZZZZ</name>
<evidence type="ECO:0000256" key="4">
    <source>
        <dbReference type="ARBA" id="ARBA00023136"/>
    </source>
</evidence>
<dbReference type="EMBL" id="UINC01189716">
    <property type="protein sequence ID" value="SVE03535.1"/>
    <property type="molecule type" value="Genomic_DNA"/>
</dbReference>
<evidence type="ECO:0000259" key="6">
    <source>
        <dbReference type="Pfam" id="PF04116"/>
    </source>
</evidence>
<feature type="non-terminal residue" evidence="7">
    <location>
        <position position="253"/>
    </location>
</feature>
<dbReference type="GO" id="GO:0005506">
    <property type="term" value="F:iron ion binding"/>
    <property type="evidence" value="ECO:0007669"/>
    <property type="project" value="InterPro"/>
</dbReference>
<dbReference type="Pfam" id="PF04116">
    <property type="entry name" value="FA_hydroxylase"/>
    <property type="match status" value="1"/>
</dbReference>
<dbReference type="GO" id="GO:0008610">
    <property type="term" value="P:lipid biosynthetic process"/>
    <property type="evidence" value="ECO:0007669"/>
    <property type="project" value="InterPro"/>
</dbReference>
<sequence length="253" mass="28963">CISTILRANKALGLTGITCTLIAALLGGSQVEIGGEIGERSAFGLDYFVLSLIMYSAVFIPLERLWALRPEQAVFRREWNVDLTYFFMNSILVEILTFFTLQPSFILFDGVRIVYLVETLGSLPLIIQVPILLIVADFAQYWIHRTFHVIPFLWHFHVIHHSAEMMDWLAGSRLHLVDAVVTRGFTYIPIYCLGFSEPAIFVYVFLVAIQATFIHANVRWEFKIIQSWIATPAFHHWHHGAEPEAIDKNFSVH</sequence>